<evidence type="ECO:0000313" key="3">
    <source>
        <dbReference type="Proteomes" id="UP000612585"/>
    </source>
</evidence>
<dbReference type="InterPro" id="IPR052718">
    <property type="entry name" value="NmrA-type_oxidoreductase"/>
</dbReference>
<reference evidence="2" key="1">
    <citation type="submission" date="2021-01" db="EMBL/GenBank/DDBJ databases">
        <title>Whole genome shotgun sequence of Virgisporangium aurantiacum NBRC 16421.</title>
        <authorList>
            <person name="Komaki H."/>
            <person name="Tamura T."/>
        </authorList>
    </citation>
    <scope>NUCLEOTIDE SEQUENCE</scope>
    <source>
        <strain evidence="2">NBRC 16421</strain>
    </source>
</reference>
<evidence type="ECO:0000313" key="2">
    <source>
        <dbReference type="EMBL" id="GIJ55103.1"/>
    </source>
</evidence>
<dbReference type="Proteomes" id="UP000612585">
    <property type="component" value="Unassembled WGS sequence"/>
</dbReference>
<dbReference type="PANTHER" id="PTHR47129:SF1">
    <property type="entry name" value="NMRA-LIKE DOMAIN-CONTAINING PROTEIN"/>
    <property type="match status" value="1"/>
</dbReference>
<organism evidence="2 3">
    <name type="scientific">Virgisporangium aurantiacum</name>
    <dbReference type="NCBI Taxonomy" id="175570"/>
    <lineage>
        <taxon>Bacteria</taxon>
        <taxon>Bacillati</taxon>
        <taxon>Actinomycetota</taxon>
        <taxon>Actinomycetes</taxon>
        <taxon>Micromonosporales</taxon>
        <taxon>Micromonosporaceae</taxon>
        <taxon>Virgisporangium</taxon>
    </lineage>
</organism>
<feature type="domain" description="NAD(P)-binding" evidence="1">
    <location>
        <begin position="8"/>
        <end position="181"/>
    </location>
</feature>
<dbReference type="RefSeq" id="WP_203991398.1">
    <property type="nucleotide sequence ID" value="NZ_BOPG01000013.1"/>
</dbReference>
<sequence>MTTIGVTGVTGHLGRFAAEQLIAAGTDRIVGLARSPEKATVSGLDVRTGDYDRPETLVEALKGVDVLLFVSGNEVGRRIGQHTNVVEAAKAAGVGRVVYTSAPRADATELVVAPDHKATEELLRASGLEWTILRNNWYVELYTGQLTRYLADGAIVSAAGAGRVGVVPRADLAAGAVAAVTGDGHAGRIYELGGPPITLDDLAATITEVTGTTVTHRSVSPAELVAALRAGGLDEGTAGFVAAIDEAIARGDLDVPSEDLPNLLGRPVTPLAYSIRAALTP</sequence>
<evidence type="ECO:0000259" key="1">
    <source>
        <dbReference type="Pfam" id="PF13460"/>
    </source>
</evidence>
<dbReference type="SUPFAM" id="SSF51735">
    <property type="entry name" value="NAD(P)-binding Rossmann-fold domains"/>
    <property type="match status" value="1"/>
</dbReference>
<keyword evidence="3" id="KW-1185">Reference proteome</keyword>
<dbReference type="Pfam" id="PF13460">
    <property type="entry name" value="NAD_binding_10"/>
    <property type="match status" value="1"/>
</dbReference>
<dbReference type="InterPro" id="IPR036291">
    <property type="entry name" value="NAD(P)-bd_dom_sf"/>
</dbReference>
<dbReference type="InterPro" id="IPR016040">
    <property type="entry name" value="NAD(P)-bd_dom"/>
</dbReference>
<protein>
    <submittedName>
        <fullName evidence="2">NAD(P)-dependent oxidoreductase</fullName>
    </submittedName>
</protein>
<accession>A0A8J3Z4Y4</accession>
<dbReference type="Gene3D" id="3.40.50.720">
    <property type="entry name" value="NAD(P)-binding Rossmann-like Domain"/>
    <property type="match status" value="1"/>
</dbReference>
<comment type="caution">
    <text evidence="2">The sequence shown here is derived from an EMBL/GenBank/DDBJ whole genome shotgun (WGS) entry which is preliminary data.</text>
</comment>
<gene>
    <name evidence="2" type="ORF">Vau01_026190</name>
</gene>
<dbReference type="PANTHER" id="PTHR47129">
    <property type="entry name" value="QUINONE OXIDOREDUCTASE 2"/>
    <property type="match status" value="1"/>
</dbReference>
<dbReference type="CDD" id="cd05269">
    <property type="entry name" value="TMR_SDR_a"/>
    <property type="match status" value="1"/>
</dbReference>
<dbReference type="EMBL" id="BOPG01000013">
    <property type="protein sequence ID" value="GIJ55103.1"/>
    <property type="molecule type" value="Genomic_DNA"/>
</dbReference>
<dbReference type="Gene3D" id="3.90.25.10">
    <property type="entry name" value="UDP-galactose 4-epimerase, domain 1"/>
    <property type="match status" value="1"/>
</dbReference>
<name>A0A8J3Z4Y4_9ACTN</name>
<proteinExistence type="predicted"/>
<dbReference type="AlphaFoldDB" id="A0A8J3Z4Y4"/>